<organism evidence="1 2">
    <name type="scientific">Micromonospora noduli</name>
    <dbReference type="NCBI Taxonomy" id="709876"/>
    <lineage>
        <taxon>Bacteria</taxon>
        <taxon>Bacillati</taxon>
        <taxon>Actinomycetota</taxon>
        <taxon>Actinomycetes</taxon>
        <taxon>Micromonosporales</taxon>
        <taxon>Micromonosporaceae</taxon>
        <taxon>Micromonospora</taxon>
    </lineage>
</organism>
<evidence type="ECO:0000313" key="2">
    <source>
        <dbReference type="Proteomes" id="UP000248966"/>
    </source>
</evidence>
<reference evidence="1 2" key="1">
    <citation type="submission" date="2018-03" db="EMBL/GenBank/DDBJ databases">
        <title>Defining the species Micromonospora saelicesensis and Micromonospora noduli under the framework of genomics.</title>
        <authorList>
            <person name="Riesco R."/>
            <person name="Trujillo M.E."/>
        </authorList>
    </citation>
    <scope>NUCLEOTIDE SEQUENCE [LARGE SCALE GENOMIC DNA]</scope>
    <source>
        <strain evidence="1 2">LAH08</strain>
    </source>
</reference>
<dbReference type="RefSeq" id="WP_112583058.1">
    <property type="nucleotide sequence ID" value="NZ_PYAA01000008.1"/>
</dbReference>
<name>A0A328NBS2_9ACTN</name>
<dbReference type="AlphaFoldDB" id="A0A328NBS2"/>
<gene>
    <name evidence="1" type="ORF">LAH08_01536</name>
</gene>
<comment type="caution">
    <text evidence="1">The sequence shown here is derived from an EMBL/GenBank/DDBJ whole genome shotgun (WGS) entry which is preliminary data.</text>
</comment>
<dbReference type="EMBL" id="PYAA01000008">
    <property type="protein sequence ID" value="RAO04188.1"/>
    <property type="molecule type" value="Genomic_DNA"/>
</dbReference>
<proteinExistence type="predicted"/>
<sequence>MGWRVHFTRRRLLTPKAPRPLLLALPLGQIKSWLDEEDIPERLPCLIALDGTYDLELNRYFLQDHLMAASENTQAAVAYDLANF</sequence>
<accession>A0A328NBS2</accession>
<evidence type="ECO:0000313" key="1">
    <source>
        <dbReference type="EMBL" id="RAO04188.1"/>
    </source>
</evidence>
<dbReference type="Proteomes" id="UP000248966">
    <property type="component" value="Unassembled WGS sequence"/>
</dbReference>
<protein>
    <submittedName>
        <fullName evidence="1">Uncharacterized protein</fullName>
    </submittedName>
</protein>